<dbReference type="InterPro" id="IPR014044">
    <property type="entry name" value="CAP_dom"/>
</dbReference>
<feature type="signal peptide" evidence="1">
    <location>
        <begin position="1"/>
        <end position="28"/>
    </location>
</feature>
<dbReference type="Gene3D" id="3.40.33.10">
    <property type="entry name" value="CAP"/>
    <property type="match status" value="1"/>
</dbReference>
<name>A0ABT9BR89_9MICO</name>
<evidence type="ECO:0000256" key="1">
    <source>
        <dbReference type="SAM" id="SignalP"/>
    </source>
</evidence>
<dbReference type="Pfam" id="PF00188">
    <property type="entry name" value="CAP"/>
    <property type="match status" value="1"/>
</dbReference>
<dbReference type="Gene3D" id="2.60.40.2700">
    <property type="match status" value="1"/>
</dbReference>
<dbReference type="Proteomes" id="UP001241072">
    <property type="component" value="Unassembled WGS sequence"/>
</dbReference>
<accession>A0ABT9BR89</accession>
<dbReference type="Pfam" id="PF04122">
    <property type="entry name" value="CW_binding_2"/>
    <property type="match status" value="3"/>
</dbReference>
<dbReference type="InterPro" id="IPR007253">
    <property type="entry name" value="Cell_wall-bd_2"/>
</dbReference>
<reference evidence="3 4" key="1">
    <citation type="submission" date="2023-07" db="EMBL/GenBank/DDBJ databases">
        <title>Protaetiibacter sp. nov WY-16 isolated from soil.</title>
        <authorList>
            <person name="Liu B."/>
            <person name="Wan Y."/>
        </authorList>
    </citation>
    <scope>NUCLEOTIDE SEQUENCE [LARGE SCALE GENOMIC DNA]</scope>
    <source>
        <strain evidence="3 4">WY-16</strain>
    </source>
</reference>
<gene>
    <name evidence="3" type="ORF">Q5716_14945</name>
</gene>
<keyword evidence="1" id="KW-0732">Signal</keyword>
<dbReference type="RefSeq" id="WP_305003954.1">
    <property type="nucleotide sequence ID" value="NZ_JAUQUB010000006.1"/>
</dbReference>
<comment type="caution">
    <text evidence="3">The sequence shown here is derived from an EMBL/GenBank/DDBJ whole genome shotgun (WGS) entry which is preliminary data.</text>
</comment>
<dbReference type="InterPro" id="IPR035940">
    <property type="entry name" value="CAP_sf"/>
</dbReference>
<dbReference type="EMBL" id="JAUQUB010000006">
    <property type="protein sequence ID" value="MDO7883528.1"/>
    <property type="molecule type" value="Genomic_DNA"/>
</dbReference>
<feature type="domain" description="SCP" evidence="2">
    <location>
        <begin position="40"/>
        <end position="149"/>
    </location>
</feature>
<feature type="chain" id="PRO_5046666246" evidence="1">
    <location>
        <begin position="29"/>
        <end position="542"/>
    </location>
</feature>
<organism evidence="3 4">
    <name type="scientific">Antiquaquibacter soli</name>
    <dbReference type="NCBI Taxonomy" id="3064523"/>
    <lineage>
        <taxon>Bacteria</taxon>
        <taxon>Bacillati</taxon>
        <taxon>Actinomycetota</taxon>
        <taxon>Actinomycetes</taxon>
        <taxon>Micrococcales</taxon>
        <taxon>Microbacteriaceae</taxon>
        <taxon>Antiquaquibacter</taxon>
    </lineage>
</organism>
<proteinExistence type="predicted"/>
<dbReference type="CDD" id="cd05379">
    <property type="entry name" value="CAP_bacterial"/>
    <property type="match status" value="1"/>
</dbReference>
<evidence type="ECO:0000259" key="2">
    <source>
        <dbReference type="Pfam" id="PF00188"/>
    </source>
</evidence>
<dbReference type="Gene3D" id="3.40.50.12090">
    <property type="match status" value="1"/>
</dbReference>
<evidence type="ECO:0000313" key="4">
    <source>
        <dbReference type="Proteomes" id="UP001241072"/>
    </source>
</evidence>
<dbReference type="PANTHER" id="PTHR31157">
    <property type="entry name" value="SCP DOMAIN-CONTAINING PROTEIN"/>
    <property type="match status" value="1"/>
</dbReference>
<sequence length="542" mass="54280">MLGRFLRASAAVLVAALVAVGSTVPAQAASGPAGDVYTILNQQRAANGLGPLMTDPTLDNAAWQWANYLATTGQFLHSSSEWRNSMIGGAGWINSGENIAAGYTSAQSVMTAWMGSAGHRANILNPNYVGVGVAYVAGGPYGHYWVQIFAASAGPRVPAGNAPTIAGGTTVGSTLTASTSGWPGGTTFGWQWFSDGTAISGATSTTYTTTISDAGRRITVAVTGRLSGYLPTTKTSAPTTALTGGPTVSRLSGADRYSAAAAISASAFAPGVAVVYVASGVNFPDAISAVPAAARYGSPLLLTEPGGLPAATRTEILRLRPARIVVAGGEASVSPAVFAALSAIAPTERAGGADRFDASRTIVSGAFESASVAYLSTGWNFPDALTAGAAAASLDAPVILVNGQAGGVDAPTLQLLRDLGVTSVRIAGGVNSVSPGIMSDLSHEGFSVQRIGGADRYEAAANINAGVFSSAPEVYLASGANFPDALAGSALAAFRGAPLYIATPGCIPEPIVKGMSALQPTKVVLLGGPASLSPAVATLQRC</sequence>
<dbReference type="PANTHER" id="PTHR31157:SF1">
    <property type="entry name" value="SCP DOMAIN-CONTAINING PROTEIN"/>
    <property type="match status" value="1"/>
</dbReference>
<dbReference type="SUPFAM" id="SSF55797">
    <property type="entry name" value="PR-1-like"/>
    <property type="match status" value="1"/>
</dbReference>
<evidence type="ECO:0000313" key="3">
    <source>
        <dbReference type="EMBL" id="MDO7883528.1"/>
    </source>
</evidence>
<keyword evidence="4" id="KW-1185">Reference proteome</keyword>
<protein>
    <submittedName>
        <fullName evidence="3">Cell wall-binding repeat-containing protein</fullName>
    </submittedName>
</protein>